<feature type="region of interest" description="Disordered" evidence="1">
    <location>
        <begin position="115"/>
        <end position="145"/>
    </location>
</feature>
<gene>
    <name evidence="4" type="ORF">SAMN06264855_1315</name>
</gene>
<evidence type="ECO:0000259" key="3">
    <source>
        <dbReference type="Pfam" id="PF26271"/>
    </source>
</evidence>
<dbReference type="InterPro" id="IPR058810">
    <property type="entry name" value="DUF8073_C"/>
</dbReference>
<name>A0A238Y6W6_HALVU</name>
<protein>
    <submittedName>
        <fullName evidence="4">Uncharacterized protein</fullName>
    </submittedName>
</protein>
<feature type="domain" description="DUF8073" evidence="3">
    <location>
        <begin position="142"/>
        <end position="182"/>
    </location>
</feature>
<dbReference type="EMBL" id="FZNQ01000031">
    <property type="protein sequence ID" value="SNR66393.1"/>
    <property type="molecule type" value="Genomic_DNA"/>
</dbReference>
<feature type="domain" description="DUF8073" evidence="2">
    <location>
        <begin position="285"/>
        <end position="345"/>
    </location>
</feature>
<dbReference type="Pfam" id="PF26271">
    <property type="entry name" value="DUF8073_M"/>
    <property type="match status" value="1"/>
</dbReference>
<proteinExistence type="predicted"/>
<evidence type="ECO:0000256" key="1">
    <source>
        <dbReference type="SAM" id="MobiDB-lite"/>
    </source>
</evidence>
<reference evidence="4 5" key="1">
    <citation type="submission" date="2017-06" db="EMBL/GenBank/DDBJ databases">
        <authorList>
            <person name="Kim H.J."/>
            <person name="Triplett B.A."/>
        </authorList>
    </citation>
    <scope>NUCLEOTIDE SEQUENCE [LARGE SCALE GENOMIC DNA]</scope>
    <source>
        <strain evidence="4 5">DSM 8800</strain>
    </source>
</reference>
<feature type="compositionally biased region" description="Acidic residues" evidence="1">
    <location>
        <begin position="225"/>
        <end position="241"/>
    </location>
</feature>
<dbReference type="Proteomes" id="UP000198397">
    <property type="component" value="Unassembled WGS sequence"/>
</dbReference>
<sequence>MNRNVPTRAYWQILLVTEYNNSRMMLQPTMTTSDALSATADLLSLFEDNGSDIGAVSMAETDDIVGTVEVNVPVFDASRVPNDAVFDVVAAGIEGGTVELSLEFTLGSNGRCDAGVTGTDGSDRAHTTTDPNSTPIGSRPSYKNPRELKKVYEEFDTFPEMTEALGVEVTPETVRRYMVKYDIHDPTTAGRMNGQMRSESRSSTEAAAGAPDVEAVEQASVADAGETETDVSDGAEGDESSLETPDTSSLEERPVVELLEQGAADGASSIVTDGSGIPGSLTVGELADVLESSRTISEVQRSLGLEYQQTRHMLRTLGLVEFVTGRLTAPDSTVPPKLVAERLSEFFAGK</sequence>
<feature type="compositionally biased region" description="Low complexity" evidence="1">
    <location>
        <begin position="201"/>
        <end position="210"/>
    </location>
</feature>
<evidence type="ECO:0000313" key="5">
    <source>
        <dbReference type="Proteomes" id="UP000198397"/>
    </source>
</evidence>
<organism evidence="4 5">
    <name type="scientific">Halorubrum vacuolatum</name>
    <name type="common">Natronobacterium vacuolatum</name>
    <dbReference type="NCBI Taxonomy" id="63740"/>
    <lineage>
        <taxon>Archaea</taxon>
        <taxon>Methanobacteriati</taxon>
        <taxon>Methanobacteriota</taxon>
        <taxon>Stenosarchaea group</taxon>
        <taxon>Halobacteria</taxon>
        <taxon>Halobacteriales</taxon>
        <taxon>Haloferacaceae</taxon>
        <taxon>Halorubrum</taxon>
    </lineage>
</organism>
<dbReference type="AlphaFoldDB" id="A0A238Y6W6"/>
<accession>A0A238Y6W6</accession>
<dbReference type="InterPro" id="IPR058809">
    <property type="entry name" value="DUF8073_M"/>
</dbReference>
<evidence type="ECO:0000313" key="4">
    <source>
        <dbReference type="EMBL" id="SNR66393.1"/>
    </source>
</evidence>
<dbReference type="Pfam" id="PF26270">
    <property type="entry name" value="DUF8073_C"/>
    <property type="match status" value="1"/>
</dbReference>
<keyword evidence="5" id="KW-1185">Reference proteome</keyword>
<evidence type="ECO:0000259" key="2">
    <source>
        <dbReference type="Pfam" id="PF26270"/>
    </source>
</evidence>
<feature type="region of interest" description="Disordered" evidence="1">
    <location>
        <begin position="186"/>
        <end position="252"/>
    </location>
</feature>